<dbReference type="AlphaFoldDB" id="F4RPQ8"/>
<reference evidence="2" key="1">
    <citation type="journal article" date="2011" name="Proc. Natl. Acad. Sci. U.S.A.">
        <title>Obligate biotrophy features unraveled by the genomic analysis of rust fungi.</title>
        <authorList>
            <person name="Duplessis S."/>
            <person name="Cuomo C.A."/>
            <person name="Lin Y.-C."/>
            <person name="Aerts A."/>
            <person name="Tisserant E."/>
            <person name="Veneault-Fourrey C."/>
            <person name="Joly D.L."/>
            <person name="Hacquard S."/>
            <person name="Amselem J."/>
            <person name="Cantarel B.L."/>
            <person name="Chiu R."/>
            <person name="Coutinho P.M."/>
            <person name="Feau N."/>
            <person name="Field M."/>
            <person name="Frey P."/>
            <person name="Gelhaye E."/>
            <person name="Goldberg J."/>
            <person name="Grabherr M.G."/>
            <person name="Kodira C.D."/>
            <person name="Kohler A."/>
            <person name="Kuees U."/>
            <person name="Lindquist E.A."/>
            <person name="Lucas S.M."/>
            <person name="Mago R."/>
            <person name="Mauceli E."/>
            <person name="Morin E."/>
            <person name="Murat C."/>
            <person name="Pangilinan J.L."/>
            <person name="Park R."/>
            <person name="Pearson M."/>
            <person name="Quesneville H."/>
            <person name="Rouhier N."/>
            <person name="Sakthikumar S."/>
            <person name="Salamov A.A."/>
            <person name="Schmutz J."/>
            <person name="Selles B."/>
            <person name="Shapiro H."/>
            <person name="Tanguay P."/>
            <person name="Tuskan G.A."/>
            <person name="Henrissat B."/>
            <person name="Van de Peer Y."/>
            <person name="Rouze P."/>
            <person name="Ellis J.G."/>
            <person name="Dodds P.N."/>
            <person name="Schein J.E."/>
            <person name="Zhong S."/>
            <person name="Hamelin R.C."/>
            <person name="Grigoriev I.V."/>
            <person name="Szabo L.J."/>
            <person name="Martin F."/>
        </authorList>
    </citation>
    <scope>NUCLEOTIDE SEQUENCE [LARGE SCALE GENOMIC DNA]</scope>
    <source>
        <strain evidence="2">98AG31 / pathotype 3-4-7</strain>
    </source>
</reference>
<sequence>MVSALGVGTYKRLPMQWAGVLNVVGLQGYSGCEQRAYDTMIDLGRAPGKALPVLLIEEGAVGLDGSTPLGSAGLAASGLVWYFAMSRLLHREWDSRYLDFRVFKVDYIYDIKELGQEPGWSVSIGDVVTFTGEVMHMVGCGGKWIVKMVDVKNLLRLL</sequence>
<keyword evidence="2" id="KW-1185">Reference proteome</keyword>
<dbReference type="KEGG" id="mlr:MELLADRAFT_107420"/>
<dbReference type="EMBL" id="GL883112">
    <property type="protein sequence ID" value="EGG05584.1"/>
    <property type="molecule type" value="Genomic_DNA"/>
</dbReference>
<accession>F4RPQ8</accession>
<dbReference type="HOGENOM" id="CLU_1669766_0_0_1"/>
<protein>
    <submittedName>
        <fullName evidence="1">Uncharacterized protein</fullName>
    </submittedName>
</protein>
<proteinExistence type="predicted"/>
<evidence type="ECO:0000313" key="1">
    <source>
        <dbReference type="EMBL" id="EGG05584.1"/>
    </source>
</evidence>
<evidence type="ECO:0000313" key="2">
    <source>
        <dbReference type="Proteomes" id="UP000001072"/>
    </source>
</evidence>
<dbReference type="Proteomes" id="UP000001072">
    <property type="component" value="Unassembled WGS sequence"/>
</dbReference>
<name>F4RPQ8_MELLP</name>
<organism evidence="2">
    <name type="scientific">Melampsora larici-populina (strain 98AG31 / pathotype 3-4-7)</name>
    <name type="common">Poplar leaf rust fungus</name>
    <dbReference type="NCBI Taxonomy" id="747676"/>
    <lineage>
        <taxon>Eukaryota</taxon>
        <taxon>Fungi</taxon>
        <taxon>Dikarya</taxon>
        <taxon>Basidiomycota</taxon>
        <taxon>Pucciniomycotina</taxon>
        <taxon>Pucciniomycetes</taxon>
        <taxon>Pucciniales</taxon>
        <taxon>Melampsoraceae</taxon>
        <taxon>Melampsora</taxon>
    </lineage>
</organism>
<dbReference type="InParanoid" id="F4RPQ8"/>
<gene>
    <name evidence="1" type="ORF">MELLADRAFT_107420</name>
</gene>
<dbReference type="RefSeq" id="XP_007411073.1">
    <property type="nucleotide sequence ID" value="XM_007411011.1"/>
</dbReference>
<dbReference type="VEuPathDB" id="FungiDB:MELLADRAFT_107420"/>
<dbReference type="GeneID" id="18923167"/>